<dbReference type="AlphaFoldDB" id="A0A370UEL4"/>
<dbReference type="Pfam" id="PF08534">
    <property type="entry name" value="Redoxin"/>
    <property type="match status" value="1"/>
</dbReference>
<feature type="chain" id="PRO_5016828330" evidence="1">
    <location>
        <begin position="16"/>
        <end position="167"/>
    </location>
</feature>
<dbReference type="InterPro" id="IPR036249">
    <property type="entry name" value="Thioredoxin-like_sf"/>
</dbReference>
<evidence type="ECO:0000313" key="3">
    <source>
        <dbReference type="EMBL" id="RDL46230.1"/>
    </source>
</evidence>
<dbReference type="OrthoDB" id="9799347at2"/>
<dbReference type="Gene3D" id="3.40.30.10">
    <property type="entry name" value="Glutaredoxin"/>
    <property type="match status" value="1"/>
</dbReference>
<name>A0A370UEL4_9GAMM</name>
<dbReference type="GO" id="GO:0016491">
    <property type="term" value="F:oxidoreductase activity"/>
    <property type="evidence" value="ECO:0007669"/>
    <property type="project" value="InterPro"/>
</dbReference>
<dbReference type="InterPro" id="IPR050553">
    <property type="entry name" value="Thioredoxin_ResA/DsbE_sf"/>
</dbReference>
<gene>
    <name evidence="3" type="ORF">DN730_03450</name>
</gene>
<proteinExistence type="predicted"/>
<dbReference type="SUPFAM" id="SSF52833">
    <property type="entry name" value="Thioredoxin-like"/>
    <property type="match status" value="1"/>
</dbReference>
<evidence type="ECO:0000313" key="4">
    <source>
        <dbReference type="Proteomes" id="UP000254326"/>
    </source>
</evidence>
<reference evidence="3 4" key="1">
    <citation type="submission" date="2018-06" db="EMBL/GenBank/DDBJ databases">
        <title>Marinomonas sp. YLB-05 draft genome sequence.</title>
        <authorList>
            <person name="Yu L."/>
            <person name="Tang X."/>
        </authorList>
    </citation>
    <scope>NUCLEOTIDE SEQUENCE [LARGE SCALE GENOMIC DNA]</scope>
    <source>
        <strain evidence="3 4">YLB-05</strain>
    </source>
</reference>
<dbReference type="CDD" id="cd02966">
    <property type="entry name" value="TlpA_like_family"/>
    <property type="match status" value="1"/>
</dbReference>
<accession>A0A370UEL4</accession>
<dbReference type="InterPro" id="IPR013766">
    <property type="entry name" value="Thioredoxin_domain"/>
</dbReference>
<evidence type="ECO:0000259" key="2">
    <source>
        <dbReference type="PROSITE" id="PS51352"/>
    </source>
</evidence>
<protein>
    <submittedName>
        <fullName evidence="3">TlpA family protein disulfide reductase</fullName>
    </submittedName>
</protein>
<sequence>MLLAGLLTVAAVAHADTQVLPTSNAELAPLATFEMPAFKGESKHLEDYRGDIVLVDFWASWCSPCRSSFPWMNNMTNKYRDDGFKIVAINLDQDRANALDFLQSLPPEFDVLFNPDGQMPEAFEVIGMPTSFLLDRQGRVRATHIGFHSDQTAAYEQQIQQLIHEDL</sequence>
<feature type="domain" description="Thioredoxin" evidence="2">
    <location>
        <begin position="24"/>
        <end position="164"/>
    </location>
</feature>
<dbReference type="EMBL" id="QKRA01000001">
    <property type="protein sequence ID" value="RDL46230.1"/>
    <property type="molecule type" value="Genomic_DNA"/>
</dbReference>
<organism evidence="3 4">
    <name type="scientific">Marinomonas piezotolerans</name>
    <dbReference type="NCBI Taxonomy" id="2213058"/>
    <lineage>
        <taxon>Bacteria</taxon>
        <taxon>Pseudomonadati</taxon>
        <taxon>Pseudomonadota</taxon>
        <taxon>Gammaproteobacteria</taxon>
        <taxon>Oceanospirillales</taxon>
        <taxon>Oceanospirillaceae</taxon>
        <taxon>Marinomonas</taxon>
    </lineage>
</organism>
<comment type="caution">
    <text evidence="3">The sequence shown here is derived from an EMBL/GenBank/DDBJ whole genome shotgun (WGS) entry which is preliminary data.</text>
</comment>
<keyword evidence="4" id="KW-1185">Reference proteome</keyword>
<dbReference type="Proteomes" id="UP000254326">
    <property type="component" value="Unassembled WGS sequence"/>
</dbReference>
<dbReference type="PANTHER" id="PTHR42852:SF18">
    <property type="entry name" value="CHROMOSOME UNDETERMINED SCAFFOLD_47, WHOLE GENOME SHOTGUN SEQUENCE"/>
    <property type="match status" value="1"/>
</dbReference>
<keyword evidence="1" id="KW-0732">Signal</keyword>
<dbReference type="PROSITE" id="PS51352">
    <property type="entry name" value="THIOREDOXIN_2"/>
    <property type="match status" value="1"/>
</dbReference>
<dbReference type="InterPro" id="IPR013740">
    <property type="entry name" value="Redoxin"/>
</dbReference>
<evidence type="ECO:0000256" key="1">
    <source>
        <dbReference type="SAM" id="SignalP"/>
    </source>
</evidence>
<feature type="signal peptide" evidence="1">
    <location>
        <begin position="1"/>
        <end position="15"/>
    </location>
</feature>
<dbReference type="PANTHER" id="PTHR42852">
    <property type="entry name" value="THIOL:DISULFIDE INTERCHANGE PROTEIN DSBE"/>
    <property type="match status" value="1"/>
</dbReference>